<sequence length="79" mass="8323">MFPVATEALAKCQYAVLTHPQRSAVLVIDIDRPSNQPGGQVTNLHTATYTALDKLALIGLGPAWLGINPGNGKAQAIWG</sequence>
<organism evidence="1 2">
    <name type="scientific">Brachybacterium nesterenkovii</name>
    <dbReference type="NCBI Taxonomy" id="47847"/>
    <lineage>
        <taxon>Bacteria</taxon>
        <taxon>Bacillati</taxon>
        <taxon>Actinomycetota</taxon>
        <taxon>Actinomycetes</taxon>
        <taxon>Micrococcales</taxon>
        <taxon>Dermabacteraceae</taxon>
        <taxon>Brachybacterium</taxon>
    </lineage>
</organism>
<dbReference type="AlphaFoldDB" id="A0A1X6X1X3"/>
<dbReference type="Proteomes" id="UP000195981">
    <property type="component" value="Unassembled WGS sequence"/>
</dbReference>
<reference evidence="1 2" key="1">
    <citation type="submission" date="2017-02" db="EMBL/GenBank/DDBJ databases">
        <authorList>
            <person name="Peterson S.W."/>
        </authorList>
    </citation>
    <scope>NUCLEOTIDE SEQUENCE [LARGE SCALE GENOMIC DNA]</scope>
    <source>
        <strain evidence="1 2">CIP104813</strain>
    </source>
</reference>
<accession>A0A1X6X1X3</accession>
<proteinExistence type="predicted"/>
<evidence type="ECO:0000313" key="2">
    <source>
        <dbReference type="Proteomes" id="UP000195981"/>
    </source>
</evidence>
<dbReference type="EMBL" id="FWFG01000071">
    <property type="protein sequence ID" value="SLM92695.1"/>
    <property type="molecule type" value="Genomic_DNA"/>
</dbReference>
<protein>
    <submittedName>
        <fullName evidence="1">Uncharacterized protein</fullName>
    </submittedName>
</protein>
<dbReference type="InterPro" id="IPR004322">
    <property type="entry name" value="Plasmid_replicase_bac"/>
</dbReference>
<dbReference type="Pfam" id="PF03090">
    <property type="entry name" value="Replicase"/>
    <property type="match status" value="1"/>
</dbReference>
<name>A0A1X6X1X3_9MICO</name>
<evidence type="ECO:0000313" key="1">
    <source>
        <dbReference type="EMBL" id="SLM92695.1"/>
    </source>
</evidence>
<gene>
    <name evidence="1" type="ORF">FM110_08720</name>
</gene>
<keyword evidence="2" id="KW-1185">Reference proteome</keyword>